<reference evidence="4" key="1">
    <citation type="submission" date="2025-08" db="UniProtKB">
        <authorList>
            <consortium name="Ensembl"/>
        </authorList>
    </citation>
    <scope>IDENTIFICATION</scope>
</reference>
<keyword evidence="5" id="KW-1185">Reference proteome</keyword>
<keyword evidence="3" id="KW-0732">Signal</keyword>
<dbReference type="GeneTree" id="ENSGT01150000286927"/>
<organism evidence="4 5">
    <name type="scientific">Cyprinus carpio carpio</name>
    <dbReference type="NCBI Taxonomy" id="630221"/>
    <lineage>
        <taxon>Eukaryota</taxon>
        <taxon>Metazoa</taxon>
        <taxon>Chordata</taxon>
        <taxon>Craniata</taxon>
        <taxon>Vertebrata</taxon>
        <taxon>Euteleostomi</taxon>
        <taxon>Actinopterygii</taxon>
        <taxon>Neopterygii</taxon>
        <taxon>Teleostei</taxon>
        <taxon>Ostariophysi</taxon>
        <taxon>Cypriniformes</taxon>
        <taxon>Cyprinidae</taxon>
        <taxon>Cyprininae</taxon>
        <taxon>Cyprinus</taxon>
    </lineage>
</organism>
<dbReference type="Gene3D" id="3.80.10.10">
    <property type="entry name" value="Ribonuclease Inhibitor"/>
    <property type="match status" value="1"/>
</dbReference>
<dbReference type="Ensembl" id="ENSCCRT00000204428.1">
    <property type="protein sequence ID" value="ENSCCRP00000104896.1"/>
    <property type="gene ID" value="ENSCCRG00000024682.2"/>
</dbReference>
<evidence type="ECO:0000256" key="2">
    <source>
        <dbReference type="ARBA" id="ARBA00022737"/>
    </source>
</evidence>
<dbReference type="InterPro" id="IPR001611">
    <property type="entry name" value="Leu-rich_rpt"/>
</dbReference>
<protein>
    <submittedName>
        <fullName evidence="4">NLR family CARD domain containing 6</fullName>
    </submittedName>
</protein>
<sequence length="88" mass="9671">HTDLSFNIIVCVCVIVSAELRVKSVLFCRLRYCGVTDEGCAALSSALRSNSSQLRELHLFGNKVGDAGVKLLSALKDDPRYKLKTLML</sequence>
<evidence type="ECO:0000256" key="1">
    <source>
        <dbReference type="ARBA" id="ARBA00022614"/>
    </source>
</evidence>
<dbReference type="PANTHER" id="PTHR24106">
    <property type="entry name" value="NACHT, LRR AND CARD DOMAINS-CONTAINING"/>
    <property type="match status" value="1"/>
</dbReference>
<accession>A0A9J7XF04</accession>
<dbReference type="InterPro" id="IPR051261">
    <property type="entry name" value="NLR"/>
</dbReference>
<dbReference type="Pfam" id="PF13516">
    <property type="entry name" value="LRR_6"/>
    <property type="match status" value="2"/>
</dbReference>
<feature type="signal peptide" evidence="3">
    <location>
        <begin position="1"/>
        <end position="18"/>
    </location>
</feature>
<proteinExistence type="predicted"/>
<dbReference type="AlphaFoldDB" id="A0A9J7XF04"/>
<keyword evidence="2" id="KW-0677">Repeat</keyword>
<dbReference type="SMART" id="SM00368">
    <property type="entry name" value="LRR_RI"/>
    <property type="match status" value="2"/>
</dbReference>
<evidence type="ECO:0000313" key="4">
    <source>
        <dbReference type="Ensembl" id="ENSCCRP00000104896.1"/>
    </source>
</evidence>
<reference evidence="4" key="2">
    <citation type="submission" date="2025-09" db="UniProtKB">
        <authorList>
            <consortium name="Ensembl"/>
        </authorList>
    </citation>
    <scope>IDENTIFICATION</scope>
</reference>
<dbReference type="InterPro" id="IPR032675">
    <property type="entry name" value="LRR_dom_sf"/>
</dbReference>
<name>A0A9J7XF04_CYPCA</name>
<evidence type="ECO:0000313" key="5">
    <source>
        <dbReference type="Proteomes" id="UP001108240"/>
    </source>
</evidence>
<dbReference type="Proteomes" id="UP001108240">
    <property type="component" value="Unplaced"/>
</dbReference>
<evidence type="ECO:0000256" key="3">
    <source>
        <dbReference type="SAM" id="SignalP"/>
    </source>
</evidence>
<dbReference type="SUPFAM" id="SSF52047">
    <property type="entry name" value="RNI-like"/>
    <property type="match status" value="1"/>
</dbReference>
<feature type="chain" id="PRO_5039887888" evidence="3">
    <location>
        <begin position="19"/>
        <end position="88"/>
    </location>
</feature>
<keyword evidence="1" id="KW-0433">Leucine-rich repeat</keyword>